<organism evidence="1 2">
    <name type="scientific">Novosphingobium chloroacetimidivorans</name>
    <dbReference type="NCBI Taxonomy" id="1428314"/>
    <lineage>
        <taxon>Bacteria</taxon>
        <taxon>Pseudomonadati</taxon>
        <taxon>Pseudomonadota</taxon>
        <taxon>Alphaproteobacteria</taxon>
        <taxon>Sphingomonadales</taxon>
        <taxon>Sphingomonadaceae</taxon>
        <taxon>Novosphingobium</taxon>
    </lineage>
</organism>
<evidence type="ECO:0000313" key="2">
    <source>
        <dbReference type="Proteomes" id="UP000555448"/>
    </source>
</evidence>
<comment type="caution">
    <text evidence="1">The sequence shown here is derived from an EMBL/GenBank/DDBJ whole genome shotgun (WGS) entry which is preliminary data.</text>
</comment>
<name>A0A7W7K8N2_9SPHN</name>
<gene>
    <name evidence="1" type="ORF">HNO88_001555</name>
</gene>
<accession>A0A7W7K8N2</accession>
<reference evidence="1 2" key="1">
    <citation type="submission" date="2020-08" db="EMBL/GenBank/DDBJ databases">
        <title>Functional genomics of gut bacteria from endangered species of beetles.</title>
        <authorList>
            <person name="Carlos-Shanley C."/>
        </authorList>
    </citation>
    <scope>NUCLEOTIDE SEQUENCE [LARGE SCALE GENOMIC DNA]</scope>
    <source>
        <strain evidence="1 2">S00245</strain>
    </source>
</reference>
<protein>
    <submittedName>
        <fullName evidence="1">Uncharacterized protein</fullName>
    </submittedName>
</protein>
<sequence>MTGHDLSKEGAAMAPILFPDTAKHAAARVRLSKRLRPLLNSPDQRERDIGFFLFGLAEALRGTRHA</sequence>
<dbReference type="AlphaFoldDB" id="A0A7W7K8N2"/>
<dbReference type="EMBL" id="JACHLR010000005">
    <property type="protein sequence ID" value="MBB4858236.1"/>
    <property type="molecule type" value="Genomic_DNA"/>
</dbReference>
<dbReference type="Proteomes" id="UP000555448">
    <property type="component" value="Unassembled WGS sequence"/>
</dbReference>
<proteinExistence type="predicted"/>
<keyword evidence="2" id="KW-1185">Reference proteome</keyword>
<dbReference type="RefSeq" id="WP_184243734.1">
    <property type="nucleotide sequence ID" value="NZ_JACHLR010000005.1"/>
</dbReference>
<evidence type="ECO:0000313" key="1">
    <source>
        <dbReference type="EMBL" id="MBB4858236.1"/>
    </source>
</evidence>